<evidence type="ECO:0000256" key="1">
    <source>
        <dbReference type="SAM" id="SignalP"/>
    </source>
</evidence>
<dbReference type="Gene3D" id="2.40.50.200">
    <property type="entry name" value="Bacterial OB-fold"/>
    <property type="match status" value="1"/>
</dbReference>
<keyword evidence="1" id="KW-0732">Signal</keyword>
<dbReference type="AlphaFoldDB" id="A0A4U6R1U7"/>
<evidence type="ECO:0000313" key="3">
    <source>
        <dbReference type="Proteomes" id="UP000308488"/>
    </source>
</evidence>
<feature type="signal peptide" evidence="1">
    <location>
        <begin position="1"/>
        <end position="29"/>
    </location>
</feature>
<proteinExistence type="predicted"/>
<accession>A0A4U6R1U7</accession>
<dbReference type="EMBL" id="SZYH01000001">
    <property type="protein sequence ID" value="TKV66748.1"/>
    <property type="molecule type" value="Genomic_DNA"/>
</dbReference>
<sequence>MKFIPKNRNLLQAVSAIGAAAAITLPATAAADVSVEPDGSWISMTGKVAVHTPSGFTLDYGEGVMTVETDDWDSVGDGWAIAEGDKVTVYGRVDDGLYQNRKIEAGSIYIHDLNTMITDPSPVDEEDAELLTYTYLSIPADYDLQVVGTVTSVAGREFTIDTGKREVSVDTLQMDYNPLDDVGLVQIEEGDFVSVSGDLDLSVFDENEISAETIVSYN</sequence>
<organism evidence="2 3">
    <name type="scientific">Marinobacter panjinensis</name>
    <dbReference type="NCBI Taxonomy" id="2576384"/>
    <lineage>
        <taxon>Bacteria</taxon>
        <taxon>Pseudomonadati</taxon>
        <taxon>Pseudomonadota</taxon>
        <taxon>Gammaproteobacteria</taxon>
        <taxon>Pseudomonadales</taxon>
        <taxon>Marinobacteraceae</taxon>
        <taxon>Marinobacter</taxon>
    </lineage>
</organism>
<evidence type="ECO:0008006" key="4">
    <source>
        <dbReference type="Google" id="ProtNLM"/>
    </source>
</evidence>
<dbReference type="SUPFAM" id="SSF101756">
    <property type="entry name" value="Hypothetical protein YgiW"/>
    <property type="match status" value="1"/>
</dbReference>
<reference evidence="2 3" key="1">
    <citation type="submission" date="2019-05" db="EMBL/GenBank/DDBJ databases">
        <title>Marinobacter panjinensis sp. nov., a moderately halophilic bacterium isolated from sea tidal flat environment.</title>
        <authorList>
            <person name="Yang W."/>
            <person name="An M."/>
            <person name="He W."/>
            <person name="Luo X."/>
            <person name="Zhu L."/>
            <person name="Chen G."/>
            <person name="Zhang Y."/>
            <person name="Wang Y."/>
        </authorList>
    </citation>
    <scope>NUCLEOTIDE SEQUENCE [LARGE SCALE GENOMIC DNA]</scope>
    <source>
        <strain evidence="2 3">PJ-16</strain>
    </source>
</reference>
<feature type="chain" id="PRO_5020589191" description="DUF5666 domain-containing protein" evidence="1">
    <location>
        <begin position="30"/>
        <end position="218"/>
    </location>
</feature>
<name>A0A4U6R1U7_9GAMM</name>
<dbReference type="Proteomes" id="UP000308488">
    <property type="component" value="Unassembled WGS sequence"/>
</dbReference>
<gene>
    <name evidence="2" type="ORF">FDP08_00905</name>
</gene>
<keyword evidence="3" id="KW-1185">Reference proteome</keyword>
<dbReference type="RefSeq" id="WP_137434170.1">
    <property type="nucleotide sequence ID" value="NZ_JANRHC010000004.1"/>
</dbReference>
<dbReference type="InterPro" id="IPR036700">
    <property type="entry name" value="BOBF_sf"/>
</dbReference>
<comment type="caution">
    <text evidence="2">The sequence shown here is derived from an EMBL/GenBank/DDBJ whole genome shotgun (WGS) entry which is preliminary data.</text>
</comment>
<protein>
    <recommendedName>
        <fullName evidence="4">DUF5666 domain-containing protein</fullName>
    </recommendedName>
</protein>
<evidence type="ECO:0000313" key="2">
    <source>
        <dbReference type="EMBL" id="TKV66748.1"/>
    </source>
</evidence>
<dbReference type="OrthoDB" id="8482074at2"/>